<proteinExistence type="predicted"/>
<dbReference type="Proteomes" id="UP000558488">
    <property type="component" value="Unassembled WGS sequence"/>
</dbReference>
<protein>
    <submittedName>
        <fullName evidence="1">Uncharacterized protein</fullName>
    </submittedName>
</protein>
<gene>
    <name evidence="1" type="ORF">mPipKuh1_010798</name>
</gene>
<dbReference type="EMBL" id="JACAGB010000009">
    <property type="protein sequence ID" value="KAF6343091.1"/>
    <property type="molecule type" value="Genomic_DNA"/>
</dbReference>
<accession>A0A7J7X0D9</accession>
<dbReference type="AlphaFoldDB" id="A0A7J7X0D9"/>
<name>A0A7J7X0D9_PIPKU</name>
<organism evidence="1 2">
    <name type="scientific">Pipistrellus kuhlii</name>
    <name type="common">Kuhl's pipistrelle</name>
    <dbReference type="NCBI Taxonomy" id="59472"/>
    <lineage>
        <taxon>Eukaryota</taxon>
        <taxon>Metazoa</taxon>
        <taxon>Chordata</taxon>
        <taxon>Craniata</taxon>
        <taxon>Vertebrata</taxon>
        <taxon>Euteleostomi</taxon>
        <taxon>Mammalia</taxon>
        <taxon>Eutheria</taxon>
        <taxon>Laurasiatheria</taxon>
        <taxon>Chiroptera</taxon>
        <taxon>Yangochiroptera</taxon>
        <taxon>Vespertilionidae</taxon>
        <taxon>Pipistrellus</taxon>
    </lineage>
</organism>
<evidence type="ECO:0000313" key="2">
    <source>
        <dbReference type="Proteomes" id="UP000558488"/>
    </source>
</evidence>
<comment type="caution">
    <text evidence="1">The sequence shown here is derived from an EMBL/GenBank/DDBJ whole genome shotgun (WGS) entry which is preliminary data.</text>
</comment>
<keyword evidence="2" id="KW-1185">Reference proteome</keyword>
<reference evidence="1 2" key="1">
    <citation type="journal article" date="2020" name="Nature">
        <title>Six reference-quality genomes reveal evolution of bat adaptations.</title>
        <authorList>
            <person name="Jebb D."/>
            <person name="Huang Z."/>
            <person name="Pippel M."/>
            <person name="Hughes G.M."/>
            <person name="Lavrichenko K."/>
            <person name="Devanna P."/>
            <person name="Winkler S."/>
            <person name="Jermiin L.S."/>
            <person name="Skirmuntt E.C."/>
            <person name="Katzourakis A."/>
            <person name="Burkitt-Gray L."/>
            <person name="Ray D.A."/>
            <person name="Sullivan K.A.M."/>
            <person name="Roscito J.G."/>
            <person name="Kirilenko B.M."/>
            <person name="Davalos L.M."/>
            <person name="Corthals A.P."/>
            <person name="Power M.L."/>
            <person name="Jones G."/>
            <person name="Ransome R.D."/>
            <person name="Dechmann D.K.N."/>
            <person name="Locatelli A.G."/>
            <person name="Puechmaille S.J."/>
            <person name="Fedrigo O."/>
            <person name="Jarvis E.D."/>
            <person name="Hiller M."/>
            <person name="Vernes S.C."/>
            <person name="Myers E.W."/>
            <person name="Teeling E.C."/>
        </authorList>
    </citation>
    <scope>NUCLEOTIDE SEQUENCE [LARGE SCALE GENOMIC DNA]</scope>
    <source>
        <strain evidence="1">MPipKuh1</strain>
        <tissue evidence="1">Flight muscle</tissue>
    </source>
</reference>
<sequence length="149" mass="16356">MSRAGSCCLQLLTAPRDQSQGCTPAIDPSSGSGTGNGCEWGQCQQQDCGAWDQKFFINLQRLALITVTGAPPWSGIPAHLPHHPTMAMPTMFCALPPATDNHHRNINVPRETHVVSAQLFYFGQNIKIKNETSLLTQIWEPVCFSHQIT</sequence>
<evidence type="ECO:0000313" key="1">
    <source>
        <dbReference type="EMBL" id="KAF6343091.1"/>
    </source>
</evidence>